<feature type="transmembrane region" description="Helical" evidence="2">
    <location>
        <begin position="61"/>
        <end position="80"/>
    </location>
</feature>
<comment type="caution">
    <text evidence="4">The sequence shown here is derived from an EMBL/GenBank/DDBJ whole genome shotgun (WGS) entry which is preliminary data.</text>
</comment>
<name>A0ABD3FSU0_9STRA</name>
<dbReference type="EMBL" id="JBIMZQ010000008">
    <property type="protein sequence ID" value="KAL3669818.1"/>
    <property type="molecule type" value="Genomic_DNA"/>
</dbReference>
<dbReference type="Gene3D" id="2.30.29.30">
    <property type="entry name" value="Pleckstrin-homology domain (PH domain)/Phosphotyrosine-binding domain (PTB)"/>
    <property type="match status" value="1"/>
</dbReference>
<reference evidence="4 5" key="1">
    <citation type="submission" date="2024-09" db="EMBL/GenBank/DDBJ databases">
        <title>Genome sequencing and assembly of Phytophthora oleae, isolate VK10A, causative agent of rot of olive drupes.</title>
        <authorList>
            <person name="Conti Taguali S."/>
            <person name="Riolo M."/>
            <person name="La Spada F."/>
            <person name="Cacciola S.O."/>
            <person name="Dionisio G."/>
        </authorList>
    </citation>
    <scope>NUCLEOTIDE SEQUENCE [LARGE SCALE GENOMIC DNA]</scope>
    <source>
        <strain evidence="4 5">VK10A</strain>
    </source>
</reference>
<evidence type="ECO:0000256" key="1">
    <source>
        <dbReference type="SAM" id="MobiDB-lite"/>
    </source>
</evidence>
<organism evidence="4 5">
    <name type="scientific">Phytophthora oleae</name>
    <dbReference type="NCBI Taxonomy" id="2107226"/>
    <lineage>
        <taxon>Eukaryota</taxon>
        <taxon>Sar</taxon>
        <taxon>Stramenopiles</taxon>
        <taxon>Oomycota</taxon>
        <taxon>Peronosporomycetes</taxon>
        <taxon>Peronosporales</taxon>
        <taxon>Peronosporaceae</taxon>
        <taxon>Phytophthora</taxon>
    </lineage>
</organism>
<keyword evidence="2" id="KW-0472">Membrane</keyword>
<feature type="chain" id="PRO_5044807039" evidence="3">
    <location>
        <begin position="18"/>
        <end position="548"/>
    </location>
</feature>
<accession>A0ABD3FSU0</accession>
<evidence type="ECO:0000313" key="5">
    <source>
        <dbReference type="Proteomes" id="UP001632037"/>
    </source>
</evidence>
<dbReference type="Proteomes" id="UP001632037">
    <property type="component" value="Unassembled WGS sequence"/>
</dbReference>
<feature type="region of interest" description="Disordered" evidence="1">
    <location>
        <begin position="497"/>
        <end position="548"/>
    </location>
</feature>
<evidence type="ECO:0000256" key="2">
    <source>
        <dbReference type="SAM" id="Phobius"/>
    </source>
</evidence>
<proteinExistence type="predicted"/>
<feature type="region of interest" description="Disordered" evidence="1">
    <location>
        <begin position="174"/>
        <end position="223"/>
    </location>
</feature>
<evidence type="ECO:0000256" key="3">
    <source>
        <dbReference type="SAM" id="SignalP"/>
    </source>
</evidence>
<dbReference type="InterPro" id="IPR011993">
    <property type="entry name" value="PH-like_dom_sf"/>
</dbReference>
<keyword evidence="2" id="KW-0812">Transmembrane</keyword>
<keyword evidence="5" id="KW-1185">Reference proteome</keyword>
<feature type="compositionally biased region" description="Acidic residues" evidence="1">
    <location>
        <begin position="532"/>
        <end position="548"/>
    </location>
</feature>
<protein>
    <submittedName>
        <fullName evidence="4">Uncharacterized protein</fullName>
    </submittedName>
</protein>
<evidence type="ECO:0000313" key="4">
    <source>
        <dbReference type="EMBL" id="KAL3669818.1"/>
    </source>
</evidence>
<keyword evidence="3" id="KW-0732">Signal</keyword>
<keyword evidence="2" id="KW-1133">Transmembrane helix</keyword>
<dbReference type="AlphaFoldDB" id="A0ABD3FSU0"/>
<feature type="signal peptide" evidence="3">
    <location>
        <begin position="1"/>
        <end position="17"/>
    </location>
</feature>
<gene>
    <name evidence="4" type="ORF">V7S43_005195</name>
</gene>
<sequence>MERKLLVHVLVLATVSALERRLDDPVPAAVVDVQPDVKVPVLRTYRNAYGTHFDVSSTWKMLLGVYVLFVVGGFMLLSVIPVRFANKKTEAPLVLWFGSAEKKKKDVEEKGVEKVATQGPWRRASSWFSSFFLSDSTANIDVRYRFQADMTQQLAASAVKAKTYESVAILTGDLESPPEAKPQQKPHSPVRGSLATGPNRSSLFVTAPPSPPPVGRMRQGSTRLASDASIGKAGSVGRLSRVETKDDFVRAASHRQSIAARAEKRVALAKEDVSYENLEDDEMQVYEYLEFVRELLDGLALKKLCQKSGRVVSRKLHITADMKVVFWNAIGAMKRQTKKSSLRTELIDSVQQGLRGSAKVTGKSTPQREAHCVSIHCSDGKWLVLEAKTQAMRQRLFLGFTRLSHEKQGSEAAEAAVTISGDAGAKGKIVGKEVKHGVTTSLRSQGKLMSTAEADEILAEQLEYEEKLTPPQEQKPFQQELLLTRTHLRASIAVLGENEEVKQDHPLVEREEEHRQEHQAEAAPRDIPSDTDGVDIDNLSDDPELSRE</sequence>
<feature type="compositionally biased region" description="Basic and acidic residues" evidence="1">
    <location>
        <begin position="499"/>
        <end position="528"/>
    </location>
</feature>